<evidence type="ECO:0000313" key="3">
    <source>
        <dbReference type="Proteomes" id="UP000301424"/>
    </source>
</evidence>
<evidence type="ECO:0000256" key="1">
    <source>
        <dbReference type="SAM" id="Phobius"/>
    </source>
</evidence>
<reference evidence="2 3" key="1">
    <citation type="submission" date="2019-02" db="EMBL/GenBank/DDBJ databases">
        <title>Complete genome sequence of Burkholderia cenocepacia phage BcepSauron.</title>
        <authorList>
            <person name="Park K."/>
            <person name="Gonzalez C."/>
            <person name="Liu M."/>
            <person name="Gill J."/>
        </authorList>
    </citation>
    <scope>NUCLEOTIDE SEQUENCE [LARGE SCALE GENOMIC DNA]</scope>
</reference>
<protein>
    <submittedName>
        <fullName evidence="2">Uncharacterized protein</fullName>
    </submittedName>
</protein>
<dbReference type="EMBL" id="MK552141">
    <property type="protein sequence ID" value="QBQ74750.1"/>
    <property type="molecule type" value="Genomic_DNA"/>
</dbReference>
<feature type="transmembrane region" description="Helical" evidence="1">
    <location>
        <begin position="6"/>
        <end position="30"/>
    </location>
</feature>
<sequence length="95" mass="10824">MIDHMANAFFVYTALAFTGIGAAVGVLAHAHHRRKRDLRTTYEFSQFCEWAAKRGYDLTLTSHVWDVDSAGDSRYVFQSFTTKAAWDAWLGSVFR</sequence>
<dbReference type="Proteomes" id="UP000301424">
    <property type="component" value="Segment"/>
</dbReference>
<accession>A0A482MNQ2</accession>
<evidence type="ECO:0000313" key="2">
    <source>
        <dbReference type="EMBL" id="QBQ74750.1"/>
    </source>
</evidence>
<keyword evidence="3" id="KW-1185">Reference proteome</keyword>
<keyword evidence="1" id="KW-0812">Transmembrane</keyword>
<keyword evidence="1" id="KW-0472">Membrane</keyword>
<organism evidence="2 3">
    <name type="scientific">Burkholderia phage BcepSauron</name>
    <dbReference type="NCBI Taxonomy" id="2530033"/>
    <lineage>
        <taxon>Viruses</taxon>
        <taxon>Duplodnaviria</taxon>
        <taxon>Heunggongvirae</taxon>
        <taxon>Uroviricota</taxon>
        <taxon>Caudoviricetes</taxon>
        <taxon>Sarumanvirus</taxon>
        <taxon>Sarumanvirus bcepsauron</taxon>
    </lineage>
</organism>
<proteinExistence type="predicted"/>
<gene>
    <name evidence="2" type="ORF">BcepSauron_370</name>
</gene>
<name>A0A482MNQ2_9CAUD</name>
<keyword evidence="1" id="KW-1133">Transmembrane helix</keyword>